<gene>
    <name evidence="4" type="ORF">FHU40_003453</name>
</gene>
<proteinExistence type="predicted"/>
<feature type="transmembrane region" description="Helical" evidence="2">
    <location>
        <begin position="379"/>
        <end position="401"/>
    </location>
</feature>
<sequence>MRRTGVRHSVAAILGVAGLALASIAAFASTATAASTSTVSLNCSTVVDPAKPPNTFAWPDAQFVFSATGPAGTAVTVEVSDLPAIAPVKMAGFPGTSKLVLTLGGTTTTLTGSGSITNGGANQPVPVPDLQGTLAFPVDSLPDVLTSFQLVVMGIATDCVLPTATPTPTPTTTTSATATPSASTSPTAEPTSKPTPKPTSKPGSDSGKPAKGSVDFACVLNPLNTDFDYPATVTVSGYRKKAGHDISLSAKMTDLPGISPVPIDGKMDVTLDVVVGKRKTTLKGSTHAVAPPRQKVPVPTLTGSVAGDDEVEVSVTGFTFNFAALSIDAACTADAESLGTMKVGSEPIEDDAGPDGSGTANGGSTADGGSLPQTGGGDALPVVALWALALVLLGAAGLLCVPQVARRKP</sequence>
<evidence type="ECO:0000256" key="3">
    <source>
        <dbReference type="SAM" id="SignalP"/>
    </source>
</evidence>
<protein>
    <recommendedName>
        <fullName evidence="6">Gram-positive cocci surface proteins LPxTG domain-containing protein</fullName>
    </recommendedName>
</protein>
<keyword evidence="2" id="KW-1133">Transmembrane helix</keyword>
<feature type="region of interest" description="Disordered" evidence="1">
    <location>
        <begin position="344"/>
        <end position="373"/>
    </location>
</feature>
<comment type="caution">
    <text evidence="4">The sequence shown here is derived from an EMBL/GenBank/DDBJ whole genome shotgun (WGS) entry which is preliminary data.</text>
</comment>
<keyword evidence="5" id="KW-1185">Reference proteome</keyword>
<keyword evidence="3" id="KW-0732">Signal</keyword>
<dbReference type="EMBL" id="JACHWR010000002">
    <property type="protein sequence ID" value="MBB3043635.1"/>
    <property type="molecule type" value="Genomic_DNA"/>
</dbReference>
<evidence type="ECO:0000256" key="2">
    <source>
        <dbReference type="SAM" id="Phobius"/>
    </source>
</evidence>
<dbReference type="AlphaFoldDB" id="A0A7W4VXR8"/>
<evidence type="ECO:0000256" key="1">
    <source>
        <dbReference type="SAM" id="MobiDB-lite"/>
    </source>
</evidence>
<organism evidence="4 5">
    <name type="scientific">Nocardioides soli</name>
    <dbReference type="NCBI Taxonomy" id="1036020"/>
    <lineage>
        <taxon>Bacteria</taxon>
        <taxon>Bacillati</taxon>
        <taxon>Actinomycetota</taxon>
        <taxon>Actinomycetes</taxon>
        <taxon>Propionibacteriales</taxon>
        <taxon>Nocardioidaceae</taxon>
        <taxon>Nocardioides</taxon>
    </lineage>
</organism>
<keyword evidence="2" id="KW-0472">Membrane</keyword>
<evidence type="ECO:0000313" key="5">
    <source>
        <dbReference type="Proteomes" id="UP000589626"/>
    </source>
</evidence>
<dbReference type="RefSeq" id="WP_183593430.1">
    <property type="nucleotide sequence ID" value="NZ_JACHWR010000002.1"/>
</dbReference>
<feature type="signal peptide" evidence="3">
    <location>
        <begin position="1"/>
        <end position="28"/>
    </location>
</feature>
<evidence type="ECO:0000313" key="4">
    <source>
        <dbReference type="EMBL" id="MBB3043635.1"/>
    </source>
</evidence>
<evidence type="ECO:0008006" key="6">
    <source>
        <dbReference type="Google" id="ProtNLM"/>
    </source>
</evidence>
<keyword evidence="2" id="KW-0812">Transmembrane</keyword>
<feature type="region of interest" description="Disordered" evidence="1">
    <location>
        <begin position="165"/>
        <end position="210"/>
    </location>
</feature>
<reference evidence="4 5" key="1">
    <citation type="submission" date="2020-08" db="EMBL/GenBank/DDBJ databases">
        <title>Sequencing the genomes of 1000 actinobacteria strains.</title>
        <authorList>
            <person name="Klenk H.-P."/>
        </authorList>
    </citation>
    <scope>NUCLEOTIDE SEQUENCE [LARGE SCALE GENOMIC DNA]</scope>
    <source>
        <strain evidence="4 5">DSM 105498</strain>
    </source>
</reference>
<name>A0A7W4VXR8_9ACTN</name>
<dbReference type="Proteomes" id="UP000589626">
    <property type="component" value="Unassembled WGS sequence"/>
</dbReference>
<feature type="compositionally biased region" description="Low complexity" evidence="1">
    <location>
        <begin position="165"/>
        <end position="192"/>
    </location>
</feature>
<accession>A0A7W4VXR8</accession>
<feature type="chain" id="PRO_5038667386" description="Gram-positive cocci surface proteins LPxTG domain-containing protein" evidence="3">
    <location>
        <begin position="29"/>
        <end position="409"/>
    </location>
</feature>